<evidence type="ECO:0000313" key="2">
    <source>
        <dbReference type="EMBL" id="KAK9910430.1"/>
    </source>
</evidence>
<dbReference type="EMBL" id="JBEDUW010000007">
    <property type="protein sequence ID" value="KAK9910430.1"/>
    <property type="molecule type" value="Genomic_DNA"/>
</dbReference>
<protein>
    <submittedName>
        <fullName evidence="2">Uncharacterized protein</fullName>
    </submittedName>
</protein>
<feature type="transmembrane region" description="Helical" evidence="1">
    <location>
        <begin position="38"/>
        <end position="62"/>
    </location>
</feature>
<reference evidence="2 3" key="1">
    <citation type="journal article" date="2023" name="G3 (Bethesda)">
        <title>A chromosome-length genome assembly and annotation of blackberry (Rubus argutus, cv. 'Hillquist').</title>
        <authorList>
            <person name="Bruna T."/>
            <person name="Aryal R."/>
            <person name="Dudchenko O."/>
            <person name="Sargent D.J."/>
            <person name="Mead D."/>
            <person name="Buti M."/>
            <person name="Cavallini A."/>
            <person name="Hytonen T."/>
            <person name="Andres J."/>
            <person name="Pham M."/>
            <person name="Weisz D."/>
            <person name="Mascagni F."/>
            <person name="Usai G."/>
            <person name="Natali L."/>
            <person name="Bassil N."/>
            <person name="Fernandez G.E."/>
            <person name="Lomsadze A."/>
            <person name="Armour M."/>
            <person name="Olukolu B."/>
            <person name="Poorten T."/>
            <person name="Britton C."/>
            <person name="Davik J."/>
            <person name="Ashrafi H."/>
            <person name="Aiden E.L."/>
            <person name="Borodovsky M."/>
            <person name="Worthington M."/>
        </authorList>
    </citation>
    <scope>NUCLEOTIDE SEQUENCE [LARGE SCALE GENOMIC DNA]</scope>
    <source>
        <strain evidence="2">PI 553951</strain>
    </source>
</reference>
<accession>A0AAW1VRT5</accession>
<keyword evidence="3" id="KW-1185">Reference proteome</keyword>
<evidence type="ECO:0000256" key="1">
    <source>
        <dbReference type="SAM" id="Phobius"/>
    </source>
</evidence>
<keyword evidence="1" id="KW-0472">Membrane</keyword>
<keyword evidence="1" id="KW-1133">Transmembrane helix</keyword>
<name>A0AAW1VRT5_RUBAR</name>
<proteinExistence type="predicted"/>
<dbReference type="Proteomes" id="UP001457282">
    <property type="component" value="Unassembled WGS sequence"/>
</dbReference>
<keyword evidence="1" id="KW-0812">Transmembrane</keyword>
<comment type="caution">
    <text evidence="2">The sequence shown here is derived from an EMBL/GenBank/DDBJ whole genome shotgun (WGS) entry which is preliminary data.</text>
</comment>
<evidence type="ECO:0000313" key="3">
    <source>
        <dbReference type="Proteomes" id="UP001457282"/>
    </source>
</evidence>
<organism evidence="2 3">
    <name type="scientific">Rubus argutus</name>
    <name type="common">Southern blackberry</name>
    <dbReference type="NCBI Taxonomy" id="59490"/>
    <lineage>
        <taxon>Eukaryota</taxon>
        <taxon>Viridiplantae</taxon>
        <taxon>Streptophyta</taxon>
        <taxon>Embryophyta</taxon>
        <taxon>Tracheophyta</taxon>
        <taxon>Spermatophyta</taxon>
        <taxon>Magnoliopsida</taxon>
        <taxon>eudicotyledons</taxon>
        <taxon>Gunneridae</taxon>
        <taxon>Pentapetalae</taxon>
        <taxon>rosids</taxon>
        <taxon>fabids</taxon>
        <taxon>Rosales</taxon>
        <taxon>Rosaceae</taxon>
        <taxon>Rosoideae</taxon>
        <taxon>Rosoideae incertae sedis</taxon>
        <taxon>Rubus</taxon>
    </lineage>
</organism>
<sequence length="90" mass="10062">MPTWLALDRRRRLEIGIEHGWAGCSMMGIDGVWASRPWWALLISGQQWLGIVVVFVFAGMLIDDEMVEIEIEAVMAVGGKAEERAGRGFD</sequence>
<dbReference type="AlphaFoldDB" id="A0AAW1VRT5"/>
<gene>
    <name evidence="2" type="ORF">M0R45_034392</name>
</gene>